<keyword evidence="8" id="KW-1185">Reference proteome</keyword>
<dbReference type="Pfam" id="PF13411">
    <property type="entry name" value="MerR_1"/>
    <property type="match status" value="1"/>
</dbReference>
<dbReference type="PROSITE" id="PS00552">
    <property type="entry name" value="HTH_MERR_1"/>
    <property type="match status" value="1"/>
</dbReference>
<keyword evidence="5" id="KW-0175">Coiled coil</keyword>
<dbReference type="Gene3D" id="1.10.1660.10">
    <property type="match status" value="1"/>
</dbReference>
<keyword evidence="2" id="KW-0805">Transcription regulation</keyword>
<comment type="caution">
    <text evidence="7">The sequence shown here is derived from an EMBL/GenBank/DDBJ whole genome shotgun (WGS) entry which is preliminary data.</text>
</comment>
<evidence type="ECO:0000256" key="4">
    <source>
        <dbReference type="ARBA" id="ARBA00023163"/>
    </source>
</evidence>
<protein>
    <submittedName>
        <fullName evidence="7">MerR family transcriptional regulator</fullName>
    </submittedName>
</protein>
<dbReference type="InterPro" id="IPR000551">
    <property type="entry name" value="MerR-type_HTH_dom"/>
</dbReference>
<proteinExistence type="predicted"/>
<dbReference type="SUPFAM" id="SSF46955">
    <property type="entry name" value="Putative DNA-binding domain"/>
    <property type="match status" value="1"/>
</dbReference>
<dbReference type="Gene3D" id="3.20.80.10">
    <property type="entry name" value="Regulatory factor, effector binding domain"/>
    <property type="match status" value="1"/>
</dbReference>
<dbReference type="InterPro" id="IPR011256">
    <property type="entry name" value="Reg_factor_effector_dom_sf"/>
</dbReference>
<dbReference type="SUPFAM" id="SSF55136">
    <property type="entry name" value="Probable bacterial effector-binding domain"/>
    <property type="match status" value="1"/>
</dbReference>
<dbReference type="SMART" id="SM00422">
    <property type="entry name" value="HTH_MERR"/>
    <property type="match status" value="1"/>
</dbReference>
<name>A0ABX9KGY3_9FUSO</name>
<evidence type="ECO:0000313" key="7">
    <source>
        <dbReference type="EMBL" id="REI41088.1"/>
    </source>
</evidence>
<keyword evidence="3" id="KW-0238">DNA-binding</keyword>
<dbReference type="PANTHER" id="PTHR30204:SF69">
    <property type="entry name" value="MERR-FAMILY TRANSCRIPTIONAL REGULATOR"/>
    <property type="match status" value="1"/>
</dbReference>
<dbReference type="EMBL" id="QUAJ01000013">
    <property type="protein sequence ID" value="REI41088.1"/>
    <property type="molecule type" value="Genomic_DNA"/>
</dbReference>
<accession>A0ABX9KGY3</accession>
<evidence type="ECO:0000313" key="8">
    <source>
        <dbReference type="Proteomes" id="UP000263486"/>
    </source>
</evidence>
<dbReference type="InterPro" id="IPR009061">
    <property type="entry name" value="DNA-bd_dom_put_sf"/>
</dbReference>
<feature type="coiled-coil region" evidence="5">
    <location>
        <begin position="78"/>
        <end position="105"/>
    </location>
</feature>
<feature type="domain" description="HTH merR-type" evidence="6">
    <location>
        <begin position="1"/>
        <end position="74"/>
    </location>
</feature>
<evidence type="ECO:0000256" key="2">
    <source>
        <dbReference type="ARBA" id="ARBA00023015"/>
    </source>
</evidence>
<organism evidence="7 8">
    <name type="scientific">Psychrilyobacter piezotolerans</name>
    <dbReference type="NCBI Taxonomy" id="2293438"/>
    <lineage>
        <taxon>Bacteria</taxon>
        <taxon>Fusobacteriati</taxon>
        <taxon>Fusobacteriota</taxon>
        <taxon>Fusobacteriia</taxon>
        <taxon>Fusobacteriales</taxon>
        <taxon>Fusobacteriaceae</taxon>
        <taxon>Psychrilyobacter</taxon>
    </lineage>
</organism>
<dbReference type="InterPro" id="IPR047057">
    <property type="entry name" value="MerR_fam"/>
</dbReference>
<keyword evidence="4" id="KW-0804">Transcription</keyword>
<evidence type="ECO:0000256" key="1">
    <source>
        <dbReference type="ARBA" id="ARBA00022491"/>
    </source>
</evidence>
<dbReference type="RefSeq" id="WP_114642444.1">
    <property type="nucleotide sequence ID" value="NZ_JAACIO010000014.1"/>
</dbReference>
<sequence length="266" mass="31330">MEKFLTIGKLAEILEISTKTLRHYENEGLLIPSFKNPITRYRYYENHHIKELHIIHLLKKLGFSLEEIRKIKKNNNLIDRLTFKHNEIKAEIEGLKKKKNEIDHSIGHLQNALKTETNFQIKVVELPLKKFNKIEIKPVDFVDEIKLYEIGLKLRQMTDEIQPNILMLMQEDTLVKGDFNCYGLMLEIPFEKDAEDEHWAPEGPYVSLMYKGNPSFFHETAIKRVKKYLEKNNLVFDNLVYTRFLLGPATASLKSDYLTEILIKIK</sequence>
<keyword evidence="1" id="KW-0678">Repressor</keyword>
<evidence type="ECO:0000256" key="3">
    <source>
        <dbReference type="ARBA" id="ARBA00023125"/>
    </source>
</evidence>
<reference evidence="7 8" key="1">
    <citation type="submission" date="2018-08" db="EMBL/GenBank/DDBJ databases">
        <title>Draft genome sequence of Psychrilyobacter sp. strain SD5 isolated from Black Sea water.</title>
        <authorList>
            <person name="Yadav S."/>
            <person name="Villanueva L."/>
            <person name="Damste J.S.S."/>
        </authorList>
    </citation>
    <scope>NUCLEOTIDE SEQUENCE [LARGE SCALE GENOMIC DNA]</scope>
    <source>
        <strain evidence="7 8">SD5</strain>
    </source>
</reference>
<evidence type="ECO:0000256" key="5">
    <source>
        <dbReference type="SAM" id="Coils"/>
    </source>
</evidence>
<gene>
    <name evidence="7" type="ORF">DYH56_08650</name>
</gene>
<dbReference type="PROSITE" id="PS50937">
    <property type="entry name" value="HTH_MERR_2"/>
    <property type="match status" value="1"/>
</dbReference>
<dbReference type="Proteomes" id="UP000263486">
    <property type="component" value="Unassembled WGS sequence"/>
</dbReference>
<dbReference type="PANTHER" id="PTHR30204">
    <property type="entry name" value="REDOX-CYCLING DRUG-SENSING TRANSCRIPTIONAL ACTIVATOR SOXR"/>
    <property type="match status" value="1"/>
</dbReference>
<evidence type="ECO:0000259" key="6">
    <source>
        <dbReference type="PROSITE" id="PS50937"/>
    </source>
</evidence>